<dbReference type="Proteomes" id="UP000632154">
    <property type="component" value="Unassembled WGS sequence"/>
</dbReference>
<dbReference type="InterPro" id="IPR001482">
    <property type="entry name" value="T2SS/T4SS_dom"/>
</dbReference>
<sequence>MIRIDELLIEMINAGASDVHLQAGSPPMGRVHGELVQFGSKVLRPDDTAAYAQALLSAEQWEDFEFRSELDAAYSLPGHGRFRVNAFRQRGSVGIVMRVVRDQIPDFESLGLPEGVMRTMAESPRGLILVTGPTGSGKSTTLASVVDHINRTYAKHIITIEDPIEIMHRNRKSIVVQREVGVDTRDFRTALKYAMRQDPDVIMIGEMRDKETVDAALTAAQTGHLVLSTLHTQDALRTINRIIDFFQPHERNEVRTLFAESLVGIVSQRLLRRADCEGRALGTEILLGTPLVVESIKDEDKTPLIKDAMLEDNLRGMITFDKHLAELYMQGVISMEEGLEAATSPHEFRLMVTKADFGEETGEPELTQSGFGRKPGSSFGRR</sequence>
<keyword evidence="5" id="KW-1185">Reference proteome</keyword>
<evidence type="ECO:0000259" key="3">
    <source>
        <dbReference type="PROSITE" id="PS00662"/>
    </source>
</evidence>
<dbReference type="InterPro" id="IPR006321">
    <property type="entry name" value="PilT/PilU"/>
</dbReference>
<dbReference type="PANTHER" id="PTHR30486:SF12">
    <property type="entry name" value="TYPE IV PILUS ATPASE PILU"/>
    <property type="match status" value="1"/>
</dbReference>
<dbReference type="Pfam" id="PF00437">
    <property type="entry name" value="T2SSE"/>
    <property type="match status" value="1"/>
</dbReference>
<name>A0ABQ3K6J5_9DEIO</name>
<dbReference type="EMBL" id="BNAL01000022">
    <property type="protein sequence ID" value="GHG05871.1"/>
    <property type="molecule type" value="Genomic_DNA"/>
</dbReference>
<dbReference type="InterPro" id="IPR003593">
    <property type="entry name" value="AAA+_ATPase"/>
</dbReference>
<dbReference type="NCBIfam" id="TIGR01420">
    <property type="entry name" value="pilT_fam"/>
    <property type="match status" value="1"/>
</dbReference>
<dbReference type="Gene3D" id="3.40.50.300">
    <property type="entry name" value="P-loop containing nucleotide triphosphate hydrolases"/>
    <property type="match status" value="1"/>
</dbReference>
<reference evidence="5" key="1">
    <citation type="journal article" date="2019" name="Int. J. Syst. Evol. Microbiol.">
        <title>The Global Catalogue of Microorganisms (GCM) 10K type strain sequencing project: providing services to taxonomists for standard genome sequencing and annotation.</title>
        <authorList>
            <consortium name="The Broad Institute Genomics Platform"/>
            <consortium name="The Broad Institute Genome Sequencing Center for Infectious Disease"/>
            <person name="Wu L."/>
            <person name="Ma J."/>
        </authorList>
    </citation>
    <scope>NUCLEOTIDE SEQUENCE [LARGE SCALE GENOMIC DNA]</scope>
    <source>
        <strain evidence="5">CGMCC 1.18439</strain>
    </source>
</reference>
<comment type="caution">
    <text evidence="4">The sequence shown here is derived from an EMBL/GenBank/DDBJ whole genome shotgun (WGS) entry which is preliminary data.</text>
</comment>
<dbReference type="SMART" id="SM00382">
    <property type="entry name" value="AAA"/>
    <property type="match status" value="1"/>
</dbReference>
<protein>
    <submittedName>
        <fullName evidence="4">Twitching motility protein PilT</fullName>
    </submittedName>
</protein>
<feature type="region of interest" description="Disordered" evidence="2">
    <location>
        <begin position="359"/>
        <end position="382"/>
    </location>
</feature>
<evidence type="ECO:0000256" key="1">
    <source>
        <dbReference type="ARBA" id="ARBA00006611"/>
    </source>
</evidence>
<proteinExistence type="inferred from homology"/>
<dbReference type="Gene3D" id="3.30.450.90">
    <property type="match status" value="1"/>
</dbReference>
<dbReference type="RefSeq" id="WP_189643374.1">
    <property type="nucleotide sequence ID" value="NZ_BNAL01000022.1"/>
</dbReference>
<evidence type="ECO:0000313" key="5">
    <source>
        <dbReference type="Proteomes" id="UP000632154"/>
    </source>
</evidence>
<evidence type="ECO:0000256" key="2">
    <source>
        <dbReference type="SAM" id="MobiDB-lite"/>
    </source>
</evidence>
<dbReference type="SUPFAM" id="SSF52540">
    <property type="entry name" value="P-loop containing nucleoside triphosphate hydrolases"/>
    <property type="match status" value="1"/>
</dbReference>
<feature type="domain" description="Bacterial type II secretion system protein E" evidence="3">
    <location>
        <begin position="195"/>
        <end position="209"/>
    </location>
</feature>
<dbReference type="CDD" id="cd01131">
    <property type="entry name" value="PilT"/>
    <property type="match status" value="1"/>
</dbReference>
<gene>
    <name evidence="4" type="ORF">GCM10017783_18120</name>
</gene>
<dbReference type="InterPro" id="IPR027417">
    <property type="entry name" value="P-loop_NTPase"/>
</dbReference>
<organism evidence="4 5">
    <name type="scientific">Deinococcus piscis</name>
    <dbReference type="NCBI Taxonomy" id="394230"/>
    <lineage>
        <taxon>Bacteria</taxon>
        <taxon>Thermotogati</taxon>
        <taxon>Deinococcota</taxon>
        <taxon>Deinococci</taxon>
        <taxon>Deinococcales</taxon>
        <taxon>Deinococcaceae</taxon>
        <taxon>Deinococcus</taxon>
    </lineage>
</organism>
<evidence type="ECO:0000313" key="4">
    <source>
        <dbReference type="EMBL" id="GHG05871.1"/>
    </source>
</evidence>
<dbReference type="InterPro" id="IPR050921">
    <property type="entry name" value="T4SS_GSP_E_ATPase"/>
</dbReference>
<dbReference type="PROSITE" id="PS00662">
    <property type="entry name" value="T2SP_E"/>
    <property type="match status" value="1"/>
</dbReference>
<dbReference type="PANTHER" id="PTHR30486">
    <property type="entry name" value="TWITCHING MOTILITY PROTEIN PILT"/>
    <property type="match status" value="1"/>
</dbReference>
<comment type="similarity">
    <text evidence="1">Belongs to the GSP E family.</text>
</comment>
<accession>A0ABQ3K6J5</accession>